<feature type="domain" description="Tyr recombinase" evidence="2">
    <location>
        <begin position="46"/>
        <end position="241"/>
    </location>
</feature>
<dbReference type="OrthoDB" id="8984190at2"/>
<dbReference type="SUPFAM" id="SSF56349">
    <property type="entry name" value="DNA breaking-rejoining enzymes"/>
    <property type="match status" value="1"/>
</dbReference>
<evidence type="ECO:0000313" key="3">
    <source>
        <dbReference type="EMBL" id="AKJ69058.2"/>
    </source>
</evidence>
<evidence type="ECO:0000259" key="2">
    <source>
        <dbReference type="PROSITE" id="PS51898"/>
    </source>
</evidence>
<dbReference type="EMBL" id="CP011568">
    <property type="protein sequence ID" value="AKJ69058.2"/>
    <property type="molecule type" value="Genomic_DNA"/>
</dbReference>
<accession>A0A0G3EPR3</accession>
<dbReference type="InterPro" id="IPR002104">
    <property type="entry name" value="Integrase_catalytic"/>
</dbReference>
<evidence type="ECO:0000256" key="1">
    <source>
        <dbReference type="ARBA" id="ARBA00023172"/>
    </source>
</evidence>
<dbReference type="InterPro" id="IPR011010">
    <property type="entry name" value="DNA_brk_join_enz"/>
</dbReference>
<sequence>MAEGMRTATLPNVFSSIRVIFREAGRNIDEICSNSRLGIPRRSRSGTKRALTTEEVEALIVRCEQRGEVGLSLLIKLSRHLGLRRKEALMCAPDLPMWRAAIVRGDYSLPTLRGTKNGRLRAIEIMEGERDQTLSAIDEALEYARENKFKFISGGQDNLKSAIGRMAYLLSSIGMRGEVSFHALRYSYAQTKAMEMLNAGLSPDETLVRVSESLGHGPSRIPMILSVYCQPLKAYFKGKLKPKKGEAHNRQPTKKIPRASLRIQVKAQHAQASGFPVGRIQPVHL</sequence>
<dbReference type="RefSeq" id="WP_047214955.1">
    <property type="nucleotide sequence ID" value="NZ_CP014839.1"/>
</dbReference>
<evidence type="ECO:0000313" key="4">
    <source>
        <dbReference type="Proteomes" id="UP000036700"/>
    </source>
</evidence>
<organism evidence="3 4">
    <name type="scientific">Pandoraea thiooxydans</name>
    <dbReference type="NCBI Taxonomy" id="445709"/>
    <lineage>
        <taxon>Bacteria</taxon>
        <taxon>Pseudomonadati</taxon>
        <taxon>Pseudomonadota</taxon>
        <taxon>Betaproteobacteria</taxon>
        <taxon>Burkholderiales</taxon>
        <taxon>Burkholderiaceae</taxon>
        <taxon>Pandoraea</taxon>
    </lineage>
</organism>
<dbReference type="AlphaFoldDB" id="A0A0G3EPR3"/>
<protein>
    <recommendedName>
        <fullName evidence="2">Tyr recombinase domain-containing protein</fullName>
    </recommendedName>
</protein>
<keyword evidence="4" id="KW-1185">Reference proteome</keyword>
<gene>
    <name evidence="3" type="ORF">ABW99_13425</name>
</gene>
<dbReference type="PROSITE" id="PS51898">
    <property type="entry name" value="TYR_RECOMBINASE"/>
    <property type="match status" value="1"/>
</dbReference>
<reference evidence="4" key="1">
    <citation type="submission" date="2015-06" db="EMBL/GenBank/DDBJ databases">
        <authorList>
            <person name="Lim Y.L."/>
            <person name="Ee R."/>
            <person name="Yong D."/>
            <person name="How K.Y."/>
            <person name="Yin W.F."/>
            <person name="Chan K.G."/>
        </authorList>
    </citation>
    <scope>NUCLEOTIDE SEQUENCE [LARGE SCALE GENOMIC DNA]</scope>
    <source>
        <strain evidence="4">DSM 25325</strain>
    </source>
</reference>
<dbReference type="GO" id="GO:0006310">
    <property type="term" value="P:DNA recombination"/>
    <property type="evidence" value="ECO:0007669"/>
    <property type="project" value="UniProtKB-KW"/>
</dbReference>
<proteinExistence type="predicted"/>
<dbReference type="GO" id="GO:0003677">
    <property type="term" value="F:DNA binding"/>
    <property type="evidence" value="ECO:0007669"/>
    <property type="project" value="InterPro"/>
</dbReference>
<dbReference type="STRING" id="445709.ABW99_13425"/>
<dbReference type="GO" id="GO:0015074">
    <property type="term" value="P:DNA integration"/>
    <property type="evidence" value="ECO:0007669"/>
    <property type="project" value="InterPro"/>
</dbReference>
<dbReference type="Pfam" id="PF12835">
    <property type="entry name" value="Integrase_1"/>
    <property type="match status" value="1"/>
</dbReference>
<dbReference type="Proteomes" id="UP000036700">
    <property type="component" value="Chromosome"/>
</dbReference>
<keyword evidence="1" id="KW-0233">DNA recombination</keyword>
<dbReference type="Gene3D" id="1.10.443.10">
    <property type="entry name" value="Intergrase catalytic core"/>
    <property type="match status" value="1"/>
</dbReference>
<dbReference type="InterPro" id="IPR024456">
    <property type="entry name" value="Integrase_catalytic_putative"/>
</dbReference>
<dbReference type="InterPro" id="IPR013762">
    <property type="entry name" value="Integrase-like_cat_sf"/>
</dbReference>
<name>A0A0G3EPR3_9BURK</name>
<dbReference type="KEGG" id="ptx:ABW99_13425"/>